<evidence type="ECO:0000313" key="2">
    <source>
        <dbReference type="EMBL" id="AGT42786.1"/>
    </source>
</evidence>
<dbReference type="AlphaFoldDB" id="S6A2L6"/>
<feature type="transmembrane region" description="Helical" evidence="1">
    <location>
        <begin position="21"/>
        <end position="38"/>
    </location>
</feature>
<keyword evidence="1" id="KW-0472">Membrane</keyword>
<dbReference type="EMBL" id="CP004120">
    <property type="protein sequence ID" value="AGT42786.1"/>
    <property type="molecule type" value="Genomic_DNA"/>
</dbReference>
<organism evidence="2 3">
    <name type="scientific">Treponema pedis str. T A4</name>
    <dbReference type="NCBI Taxonomy" id="1291379"/>
    <lineage>
        <taxon>Bacteria</taxon>
        <taxon>Pseudomonadati</taxon>
        <taxon>Spirochaetota</taxon>
        <taxon>Spirochaetia</taxon>
        <taxon>Spirochaetales</taxon>
        <taxon>Treponemataceae</taxon>
        <taxon>Treponema</taxon>
    </lineage>
</organism>
<reference evidence="2 3" key="1">
    <citation type="journal article" date="2013" name="PLoS ONE">
        <title>Genome-Wide Relatedness of Treponema pedis, from Gingiva and Necrotic Skin Lesions of Pigs, with the Human Oral Pathogen Treponema denticola.</title>
        <authorList>
            <person name="Svartstrom O."/>
            <person name="Mushtaq M."/>
            <person name="Pringle M."/>
            <person name="Segerman B."/>
        </authorList>
    </citation>
    <scope>NUCLEOTIDE SEQUENCE [LARGE SCALE GENOMIC DNA]</scope>
    <source>
        <strain evidence="2">T A4</strain>
    </source>
</reference>
<evidence type="ECO:0000256" key="1">
    <source>
        <dbReference type="SAM" id="Phobius"/>
    </source>
</evidence>
<name>S6A2L6_9SPIR</name>
<keyword evidence="1" id="KW-0812">Transmembrane</keyword>
<dbReference type="KEGG" id="tped:TPE_0290"/>
<accession>S6A2L6</accession>
<keyword evidence="1" id="KW-1133">Transmembrane helix</keyword>
<sequence length="39" mass="4569">MTKSIADIIILNMSILNTRDFFIKFSPLIIAMFIYVINF</sequence>
<protein>
    <submittedName>
        <fullName evidence="2">Uncharacterized protein</fullName>
    </submittedName>
</protein>
<gene>
    <name evidence="2" type="ORF">TPE_0290</name>
</gene>
<proteinExistence type="predicted"/>
<dbReference type="Proteomes" id="UP000015620">
    <property type="component" value="Chromosome"/>
</dbReference>
<keyword evidence="3" id="KW-1185">Reference proteome</keyword>
<evidence type="ECO:0000313" key="3">
    <source>
        <dbReference type="Proteomes" id="UP000015620"/>
    </source>
</evidence>
<dbReference type="HOGENOM" id="CLU_3318677_0_0_12"/>
<dbReference type="PATRIC" id="fig|1291379.3.peg.289"/>